<evidence type="ECO:0000256" key="8">
    <source>
        <dbReference type="SAM" id="Phobius"/>
    </source>
</evidence>
<feature type="transmembrane region" description="Helical" evidence="8">
    <location>
        <begin position="142"/>
        <end position="164"/>
    </location>
</feature>
<gene>
    <name evidence="10" type="ORF">GT037_010795</name>
</gene>
<evidence type="ECO:0000313" key="10">
    <source>
        <dbReference type="EMBL" id="KAF7671014.1"/>
    </source>
</evidence>
<evidence type="ECO:0000256" key="7">
    <source>
        <dbReference type="RuleBase" id="RU003346"/>
    </source>
</evidence>
<accession>A0A8H7ASZ9</accession>
<feature type="transmembrane region" description="Helical" evidence="8">
    <location>
        <begin position="81"/>
        <end position="106"/>
    </location>
</feature>
<dbReference type="PRINTS" id="PR00171">
    <property type="entry name" value="SUGRTRNSPORT"/>
</dbReference>
<dbReference type="EMBL" id="JAAABM010000025">
    <property type="protein sequence ID" value="KAF7671014.1"/>
    <property type="molecule type" value="Genomic_DNA"/>
</dbReference>
<evidence type="ECO:0000256" key="3">
    <source>
        <dbReference type="ARBA" id="ARBA00022448"/>
    </source>
</evidence>
<dbReference type="GeneID" id="62209020"/>
<dbReference type="PROSITE" id="PS50850">
    <property type="entry name" value="MFS"/>
    <property type="match status" value="1"/>
</dbReference>
<dbReference type="NCBIfam" id="TIGR00879">
    <property type="entry name" value="SP"/>
    <property type="match status" value="1"/>
</dbReference>
<dbReference type="PROSITE" id="PS00217">
    <property type="entry name" value="SUGAR_TRANSPORT_2"/>
    <property type="match status" value="1"/>
</dbReference>
<dbReference type="PANTHER" id="PTHR48022:SF2">
    <property type="entry name" value="PLASTIDIC GLUCOSE TRANSPORTER 4"/>
    <property type="match status" value="1"/>
</dbReference>
<dbReference type="InterPro" id="IPR020846">
    <property type="entry name" value="MFS_dom"/>
</dbReference>
<feature type="transmembrane region" description="Helical" evidence="8">
    <location>
        <begin position="357"/>
        <end position="382"/>
    </location>
</feature>
<evidence type="ECO:0000256" key="1">
    <source>
        <dbReference type="ARBA" id="ARBA00004141"/>
    </source>
</evidence>
<dbReference type="Proteomes" id="UP000596902">
    <property type="component" value="Unassembled WGS sequence"/>
</dbReference>
<evidence type="ECO:0000259" key="9">
    <source>
        <dbReference type="PROSITE" id="PS50850"/>
    </source>
</evidence>
<keyword evidence="4 8" id="KW-0812">Transmembrane</keyword>
<name>A0A8H7ASZ9_9PLEO</name>
<keyword evidence="11" id="KW-1185">Reference proteome</keyword>
<dbReference type="PANTHER" id="PTHR48022">
    <property type="entry name" value="PLASTIDIC GLUCOSE TRANSPORTER 4"/>
    <property type="match status" value="1"/>
</dbReference>
<comment type="subcellular location">
    <subcellularLocation>
        <location evidence="1">Membrane</location>
        <topology evidence="1">Multi-pass membrane protein</topology>
    </subcellularLocation>
</comment>
<feature type="transmembrane region" description="Helical" evidence="8">
    <location>
        <begin position="176"/>
        <end position="193"/>
    </location>
</feature>
<dbReference type="InterPro" id="IPR036259">
    <property type="entry name" value="MFS_trans_sf"/>
</dbReference>
<dbReference type="SUPFAM" id="SSF103473">
    <property type="entry name" value="MFS general substrate transporter"/>
    <property type="match status" value="1"/>
</dbReference>
<keyword evidence="5 8" id="KW-1133">Transmembrane helix</keyword>
<dbReference type="GO" id="GO:0016020">
    <property type="term" value="C:membrane"/>
    <property type="evidence" value="ECO:0007669"/>
    <property type="project" value="UniProtKB-SubCell"/>
</dbReference>
<organism evidence="10 11">
    <name type="scientific">Alternaria burnsii</name>
    <dbReference type="NCBI Taxonomy" id="1187904"/>
    <lineage>
        <taxon>Eukaryota</taxon>
        <taxon>Fungi</taxon>
        <taxon>Dikarya</taxon>
        <taxon>Ascomycota</taxon>
        <taxon>Pezizomycotina</taxon>
        <taxon>Dothideomycetes</taxon>
        <taxon>Pleosporomycetidae</taxon>
        <taxon>Pleosporales</taxon>
        <taxon>Pleosporineae</taxon>
        <taxon>Pleosporaceae</taxon>
        <taxon>Alternaria</taxon>
        <taxon>Alternaria sect. Alternaria</taxon>
    </lineage>
</organism>
<proteinExistence type="inferred from homology"/>
<reference evidence="10" key="2">
    <citation type="submission" date="2020-08" db="EMBL/GenBank/DDBJ databases">
        <title>Draft Genome Sequence of Cumin Blight Pathogen Alternaria burnsii.</title>
        <authorList>
            <person name="Feng Z."/>
        </authorList>
    </citation>
    <scope>NUCLEOTIDE SEQUENCE</scope>
    <source>
        <strain evidence="10">CBS107.38</strain>
    </source>
</reference>
<sequence length="507" mass="54631">MQTSSRKIPGYALASTFVALGGILNGFDTGSVGAITEMPSYTGTFGHLSPTMRGFTVSLIMLCGAIPATIAGHLADRFGRLRIMIAGAVLCTIGCILECAAFHLWLFLVGRALMGIGQGFALTNIGVYICEIAPSRSRGRFVSLQQFGAAIGVCVGYFSCYGSIHIKGDMSWRLPYILQAALAVLWATGSFFLPESPRWLILHGRRNQAMEELRKLDFGTAEAEKDVLRPVESAAAEDQIGVLAGLRLIFTKDHRSQTWLAVFILSFIQLSGIDGVLYYAPTIFAQAGIPSQTASFLASGISAILMLAFSIPATLLADKWGRRTSAICGGVILSATMLLIGSLYAADAVHSYGAARWVVIVSVFVFALGYVSTWAIVGKIYASEIQPTKTRATTNSMATGGSFVSEMPMLPSYKKIHNPLAHRLLIRSDQLANWLVAFATPIFLAKSAYGAYFLFGGVALLTLMVLAICMRETRGLSLEDIQISFARSSARVSPISLAWTRRHGFEG</sequence>
<feature type="domain" description="Major facilitator superfamily (MFS) profile" evidence="9">
    <location>
        <begin position="14"/>
        <end position="474"/>
    </location>
</feature>
<evidence type="ECO:0000256" key="2">
    <source>
        <dbReference type="ARBA" id="ARBA00010992"/>
    </source>
</evidence>
<dbReference type="InterPro" id="IPR003663">
    <property type="entry name" value="Sugar/inositol_transpt"/>
</dbReference>
<feature type="transmembrane region" description="Helical" evidence="8">
    <location>
        <begin position="55"/>
        <end position="74"/>
    </location>
</feature>
<evidence type="ECO:0000256" key="6">
    <source>
        <dbReference type="ARBA" id="ARBA00023136"/>
    </source>
</evidence>
<feature type="transmembrane region" description="Helical" evidence="8">
    <location>
        <begin position="450"/>
        <end position="469"/>
    </location>
</feature>
<dbReference type="GO" id="GO:0005351">
    <property type="term" value="F:carbohydrate:proton symporter activity"/>
    <property type="evidence" value="ECO:0007669"/>
    <property type="project" value="TreeGrafter"/>
</dbReference>
<dbReference type="InterPro" id="IPR050360">
    <property type="entry name" value="MFS_Sugar_Transporters"/>
</dbReference>
<dbReference type="InterPro" id="IPR005829">
    <property type="entry name" value="Sugar_transporter_CS"/>
</dbReference>
<dbReference type="Pfam" id="PF00083">
    <property type="entry name" value="Sugar_tr"/>
    <property type="match status" value="2"/>
</dbReference>
<dbReference type="FunFam" id="1.20.1250.20:FF:000134">
    <property type="entry name" value="MFS sugar transporter protein"/>
    <property type="match status" value="1"/>
</dbReference>
<feature type="transmembrane region" description="Helical" evidence="8">
    <location>
        <begin position="324"/>
        <end position="345"/>
    </location>
</feature>
<evidence type="ECO:0000256" key="4">
    <source>
        <dbReference type="ARBA" id="ARBA00022692"/>
    </source>
</evidence>
<feature type="transmembrane region" description="Helical" evidence="8">
    <location>
        <begin position="12"/>
        <end position="35"/>
    </location>
</feature>
<dbReference type="InterPro" id="IPR005828">
    <property type="entry name" value="MFS_sugar_transport-like"/>
</dbReference>
<dbReference type="Gene3D" id="1.20.1250.20">
    <property type="entry name" value="MFS general substrate transporter like domains"/>
    <property type="match status" value="1"/>
</dbReference>
<keyword evidence="6 8" id="KW-0472">Membrane</keyword>
<feature type="transmembrane region" description="Helical" evidence="8">
    <location>
        <begin position="112"/>
        <end position="130"/>
    </location>
</feature>
<comment type="similarity">
    <text evidence="2 7">Belongs to the major facilitator superfamily. Sugar transporter (TC 2.A.1.1) family.</text>
</comment>
<feature type="transmembrane region" description="Helical" evidence="8">
    <location>
        <begin position="259"/>
        <end position="281"/>
    </location>
</feature>
<comment type="caution">
    <text evidence="10">The sequence shown here is derived from an EMBL/GenBank/DDBJ whole genome shotgun (WGS) entry which is preliminary data.</text>
</comment>
<evidence type="ECO:0000256" key="5">
    <source>
        <dbReference type="ARBA" id="ARBA00022989"/>
    </source>
</evidence>
<reference evidence="10" key="1">
    <citation type="submission" date="2020-01" db="EMBL/GenBank/DDBJ databases">
        <authorList>
            <person name="Feng Z.H.Z."/>
        </authorList>
    </citation>
    <scope>NUCLEOTIDE SEQUENCE</scope>
    <source>
        <strain evidence="10">CBS107.38</strain>
    </source>
</reference>
<evidence type="ECO:0000313" key="11">
    <source>
        <dbReference type="Proteomes" id="UP000596902"/>
    </source>
</evidence>
<protein>
    <submittedName>
        <fullName evidence="10">General substrate transporter</fullName>
    </submittedName>
</protein>
<feature type="transmembrane region" description="Helical" evidence="8">
    <location>
        <begin position="293"/>
        <end position="317"/>
    </location>
</feature>
<dbReference type="AlphaFoldDB" id="A0A8H7ASZ9"/>
<keyword evidence="3 7" id="KW-0813">Transport</keyword>
<dbReference type="RefSeq" id="XP_038781396.1">
    <property type="nucleotide sequence ID" value="XM_038935842.1"/>
</dbReference>